<accession>A0A6H5GKU9</accession>
<feature type="compositionally biased region" description="Basic and acidic residues" evidence="1">
    <location>
        <begin position="70"/>
        <end position="81"/>
    </location>
</feature>
<dbReference type="Proteomes" id="UP000479000">
    <property type="component" value="Unassembled WGS sequence"/>
</dbReference>
<evidence type="ECO:0000313" key="3">
    <source>
        <dbReference type="Proteomes" id="UP000479000"/>
    </source>
</evidence>
<keyword evidence="3" id="KW-1185">Reference proteome</keyword>
<sequence>SVKTAQKMTHQPRWTKLKVQKKRLFAIGGVLDTTSQEASRPSSLIYIGGPIMLPKSRHRHNPEGFSNNEARFHKSDQQAPI</sequence>
<name>A0A6H5GKU9_9HEMI</name>
<organism evidence="2 3">
    <name type="scientific">Nesidiocoris tenuis</name>
    <dbReference type="NCBI Taxonomy" id="355587"/>
    <lineage>
        <taxon>Eukaryota</taxon>
        <taxon>Metazoa</taxon>
        <taxon>Ecdysozoa</taxon>
        <taxon>Arthropoda</taxon>
        <taxon>Hexapoda</taxon>
        <taxon>Insecta</taxon>
        <taxon>Pterygota</taxon>
        <taxon>Neoptera</taxon>
        <taxon>Paraneoptera</taxon>
        <taxon>Hemiptera</taxon>
        <taxon>Heteroptera</taxon>
        <taxon>Panheteroptera</taxon>
        <taxon>Cimicomorpha</taxon>
        <taxon>Miridae</taxon>
        <taxon>Dicyphina</taxon>
        <taxon>Nesidiocoris</taxon>
    </lineage>
</organism>
<protein>
    <submittedName>
        <fullName evidence="2">Uncharacterized protein</fullName>
    </submittedName>
</protein>
<dbReference type="EMBL" id="CADCXU010013647">
    <property type="protein sequence ID" value="CAB0003703.1"/>
    <property type="molecule type" value="Genomic_DNA"/>
</dbReference>
<proteinExistence type="predicted"/>
<feature type="non-terminal residue" evidence="2">
    <location>
        <position position="1"/>
    </location>
</feature>
<dbReference type="AlphaFoldDB" id="A0A6H5GKU9"/>
<gene>
    <name evidence="2" type="ORF">NTEN_LOCUS9205</name>
</gene>
<evidence type="ECO:0000313" key="2">
    <source>
        <dbReference type="EMBL" id="CAB0003703.1"/>
    </source>
</evidence>
<feature type="region of interest" description="Disordered" evidence="1">
    <location>
        <begin position="55"/>
        <end position="81"/>
    </location>
</feature>
<evidence type="ECO:0000256" key="1">
    <source>
        <dbReference type="SAM" id="MobiDB-lite"/>
    </source>
</evidence>
<reference evidence="2 3" key="1">
    <citation type="submission" date="2020-02" db="EMBL/GenBank/DDBJ databases">
        <authorList>
            <person name="Ferguson B K."/>
        </authorList>
    </citation>
    <scope>NUCLEOTIDE SEQUENCE [LARGE SCALE GENOMIC DNA]</scope>
</reference>